<dbReference type="GO" id="GO:0030337">
    <property type="term" value="F:DNA polymerase processivity factor activity"/>
    <property type="evidence" value="ECO:0007669"/>
    <property type="project" value="InterPro"/>
</dbReference>
<evidence type="ECO:0000259" key="4">
    <source>
        <dbReference type="Pfam" id="PF02747"/>
    </source>
</evidence>
<accession>A0A6C0LK13</accession>
<dbReference type="PRINTS" id="PR00339">
    <property type="entry name" value="PCNACYCLIN"/>
</dbReference>
<keyword evidence="2" id="KW-0238">DNA-binding</keyword>
<feature type="domain" description="Proliferating cell nuclear antigen PCNA C-terminal" evidence="4">
    <location>
        <begin position="134"/>
        <end position="255"/>
    </location>
</feature>
<dbReference type="NCBIfam" id="TIGR00590">
    <property type="entry name" value="pcna"/>
    <property type="match status" value="1"/>
</dbReference>
<evidence type="ECO:0000313" key="5">
    <source>
        <dbReference type="EMBL" id="QHU30893.1"/>
    </source>
</evidence>
<dbReference type="GO" id="GO:0006272">
    <property type="term" value="P:leading strand elongation"/>
    <property type="evidence" value="ECO:0007669"/>
    <property type="project" value="TreeGrafter"/>
</dbReference>
<dbReference type="PANTHER" id="PTHR11352:SF0">
    <property type="entry name" value="PROLIFERATING CELL NUCLEAR ANTIGEN"/>
    <property type="match status" value="1"/>
</dbReference>
<dbReference type="GO" id="GO:0006275">
    <property type="term" value="P:regulation of DNA replication"/>
    <property type="evidence" value="ECO:0007669"/>
    <property type="project" value="InterPro"/>
</dbReference>
<name>A0A6C0LK13_9ZZZZ</name>
<dbReference type="SUPFAM" id="SSF55979">
    <property type="entry name" value="DNA clamp"/>
    <property type="match status" value="2"/>
</dbReference>
<protein>
    <recommendedName>
        <fullName evidence="6">Proliferating cell nuclear antigen PCNA N-terminal domain-containing protein</fullName>
    </recommendedName>
</protein>
<feature type="domain" description="Proliferating cell nuclear antigen PCNA N-terminal" evidence="3">
    <location>
        <begin position="13"/>
        <end position="129"/>
    </location>
</feature>
<dbReference type="Gene3D" id="3.70.10.10">
    <property type="match status" value="1"/>
</dbReference>
<dbReference type="InterPro" id="IPR022648">
    <property type="entry name" value="Pr_cel_nuc_antig_N"/>
</dbReference>
<dbReference type="PANTHER" id="PTHR11352">
    <property type="entry name" value="PROLIFERATING CELL NUCLEAR ANTIGEN"/>
    <property type="match status" value="1"/>
</dbReference>
<organism evidence="5">
    <name type="scientific">viral metagenome</name>
    <dbReference type="NCBI Taxonomy" id="1070528"/>
    <lineage>
        <taxon>unclassified sequences</taxon>
        <taxon>metagenomes</taxon>
        <taxon>organismal metagenomes</taxon>
    </lineage>
</organism>
<dbReference type="InterPro" id="IPR022649">
    <property type="entry name" value="Pr_cel_nuc_antig_C"/>
</dbReference>
<dbReference type="InterPro" id="IPR000730">
    <property type="entry name" value="Pr_cel_nuc_antig"/>
</dbReference>
<dbReference type="EMBL" id="MN740521">
    <property type="protein sequence ID" value="QHU30893.1"/>
    <property type="molecule type" value="Genomic_DNA"/>
</dbReference>
<evidence type="ECO:0000256" key="2">
    <source>
        <dbReference type="ARBA" id="ARBA00023125"/>
    </source>
</evidence>
<evidence type="ECO:0008006" key="6">
    <source>
        <dbReference type="Google" id="ProtNLM"/>
    </source>
</evidence>
<evidence type="ECO:0000259" key="3">
    <source>
        <dbReference type="Pfam" id="PF00705"/>
    </source>
</evidence>
<dbReference type="GO" id="GO:0003677">
    <property type="term" value="F:DNA binding"/>
    <property type="evidence" value="ECO:0007669"/>
    <property type="project" value="UniProtKB-KW"/>
</dbReference>
<dbReference type="Pfam" id="PF02747">
    <property type="entry name" value="PCNA_C"/>
    <property type="match status" value="1"/>
</dbReference>
<reference evidence="5" key="1">
    <citation type="journal article" date="2020" name="Nature">
        <title>Giant virus diversity and host interactions through global metagenomics.</title>
        <authorList>
            <person name="Schulz F."/>
            <person name="Roux S."/>
            <person name="Paez-Espino D."/>
            <person name="Jungbluth S."/>
            <person name="Walsh D.A."/>
            <person name="Denef V.J."/>
            <person name="McMahon K.D."/>
            <person name="Konstantinidis K.T."/>
            <person name="Eloe-Fadrosh E.A."/>
            <person name="Kyrpides N.C."/>
            <person name="Woyke T."/>
        </authorList>
    </citation>
    <scope>NUCLEOTIDE SEQUENCE</scope>
    <source>
        <strain evidence="5">GVMAG-M-3300027892-73</strain>
    </source>
</reference>
<proteinExistence type="inferred from homology"/>
<evidence type="ECO:0000256" key="1">
    <source>
        <dbReference type="ARBA" id="ARBA00010462"/>
    </source>
</evidence>
<dbReference type="HAMAP" id="MF_00317">
    <property type="entry name" value="DNApol_clamp_arch"/>
    <property type="match status" value="1"/>
</dbReference>
<dbReference type="Pfam" id="PF00705">
    <property type="entry name" value="PCNA_N"/>
    <property type="match status" value="1"/>
</dbReference>
<dbReference type="CDD" id="cd00577">
    <property type="entry name" value="PCNA"/>
    <property type="match status" value="1"/>
</dbReference>
<sequence length="257" mass="29891">MKLGIFNKYKKDLFVALFQTLRNCSSLISIIFRKDGLHIQGMDKSHICLFEANIRREWFDEYETNIEHTLHVDSNIFYNIINHNQDKTNLFIMYSVDDPDNLLIDILSSGKNNTVFDKHFKLPLVEYENEVFQLPDLEYDAEFSIPSKNICDILSQMSLFGDVVNFKCNDDGIHILTNGLSGEMLVKLPINEITEYSVVEEEEIDVSYSLSYINKMILTNKLSTEIEFCLIKDAPMKVRYSLDNDSYLIFYIAPKIC</sequence>
<dbReference type="AlphaFoldDB" id="A0A6C0LK13"/>
<dbReference type="InterPro" id="IPR046938">
    <property type="entry name" value="DNA_clamp_sf"/>
</dbReference>
<comment type="similarity">
    <text evidence="1">Belongs to the PCNA family.</text>
</comment>